<dbReference type="Gene3D" id="2.40.30.10">
    <property type="entry name" value="Translation factors"/>
    <property type="match status" value="2"/>
</dbReference>
<dbReference type="InterPro" id="IPR009001">
    <property type="entry name" value="Transl_elong_EF1A/Init_IF2_C"/>
</dbReference>
<dbReference type="Pfam" id="PF03144">
    <property type="entry name" value="GTP_EFTU_D2"/>
    <property type="match status" value="1"/>
</dbReference>
<dbReference type="PROSITE" id="PS00301">
    <property type="entry name" value="G_TR_1"/>
    <property type="match status" value="1"/>
</dbReference>
<dbReference type="InterPro" id="IPR004161">
    <property type="entry name" value="EFTu-like_2"/>
</dbReference>
<sequence>MPIKTHVNVGTIGHVDHGKTTLTAAITQVQAARLGGQALSFDQIDKAPEEKARGITINTSHVEYESETRHYAHIDCPGHADYVKNMITGASQMDGAILLVDGTKGAARQTIEHVLLARQVNVRHMVVFVNKMDAVPPEDREDMKALIELETGELLAAHGYADTPFVFGTALGALDAAMRGDLDDPAVAAIVELVAALDVHIPDPVRDYESPFMMPIEGVHTIPGRGTVVSGRVERGVLKVGDAVEIVGMDEAGQVIVTGTQSFRKDVPEARAGMNVGLLLRGLKRDDVVRGQVLSAPGVIRAQRKGRAQIFVLTHEEGGRHTPFDSGYRPQFFFGVTDVTGVILTDDGAQVAPGDQAEIGFELNRAVGIEPGVRFAIREGGKTVGAGVVTTVET</sequence>
<organism evidence="7 8">
    <name type="scientific">Sphingomonas rustica</name>
    <dbReference type="NCBI Taxonomy" id="3103142"/>
    <lineage>
        <taxon>Bacteria</taxon>
        <taxon>Pseudomonadati</taxon>
        <taxon>Pseudomonadota</taxon>
        <taxon>Alphaproteobacteria</taxon>
        <taxon>Sphingomonadales</taxon>
        <taxon>Sphingomonadaceae</taxon>
        <taxon>Sphingomonas</taxon>
    </lineage>
</organism>
<dbReference type="CDD" id="cd01884">
    <property type="entry name" value="EF_Tu"/>
    <property type="match status" value="1"/>
</dbReference>
<reference evidence="7 8" key="1">
    <citation type="submission" date="2024-05" db="EMBL/GenBank/DDBJ databases">
        <title>Sphingomonas sp. HF-S3 16S ribosomal RNA gene Genome sequencing and assembly.</title>
        <authorList>
            <person name="Lee H."/>
        </authorList>
    </citation>
    <scope>NUCLEOTIDE SEQUENCE [LARGE SCALE GENOMIC DNA]</scope>
    <source>
        <strain evidence="7 8">HF-S3</strain>
    </source>
</reference>
<evidence type="ECO:0000313" key="7">
    <source>
        <dbReference type="EMBL" id="MEN3748123.1"/>
    </source>
</evidence>
<evidence type="ECO:0000256" key="4">
    <source>
        <dbReference type="ARBA" id="ARBA00023134"/>
    </source>
</evidence>
<dbReference type="InterPro" id="IPR033720">
    <property type="entry name" value="EFTU_2"/>
</dbReference>
<comment type="caution">
    <text evidence="7">The sequence shown here is derived from an EMBL/GenBank/DDBJ whole genome shotgun (WGS) entry which is preliminary data.</text>
</comment>
<accession>A0ABV0BAV1</accession>
<dbReference type="SUPFAM" id="SSF50447">
    <property type="entry name" value="Translation proteins"/>
    <property type="match status" value="1"/>
</dbReference>
<evidence type="ECO:0000256" key="5">
    <source>
        <dbReference type="ARBA" id="ARBA00029554"/>
    </source>
</evidence>
<dbReference type="Pfam" id="PF00009">
    <property type="entry name" value="GTP_EFTU"/>
    <property type="match status" value="1"/>
</dbReference>
<dbReference type="InterPro" id="IPR031157">
    <property type="entry name" value="G_TR_CS"/>
</dbReference>
<dbReference type="PANTHER" id="PTHR43721">
    <property type="entry name" value="ELONGATION FACTOR TU-RELATED"/>
    <property type="match status" value="1"/>
</dbReference>
<evidence type="ECO:0000256" key="3">
    <source>
        <dbReference type="ARBA" id="ARBA00022917"/>
    </source>
</evidence>
<feature type="domain" description="Tr-type G" evidence="6">
    <location>
        <begin position="4"/>
        <end position="205"/>
    </location>
</feature>
<protein>
    <recommendedName>
        <fullName evidence="5">Elongation factor Tu</fullName>
    </recommendedName>
</protein>
<dbReference type="Pfam" id="PF03143">
    <property type="entry name" value="GTP_EFTU_D3"/>
    <property type="match status" value="1"/>
</dbReference>
<dbReference type="GO" id="GO:0003746">
    <property type="term" value="F:translation elongation factor activity"/>
    <property type="evidence" value="ECO:0007669"/>
    <property type="project" value="UniProtKB-KW"/>
</dbReference>
<dbReference type="CDD" id="cd03707">
    <property type="entry name" value="EFTU_III"/>
    <property type="match status" value="1"/>
</dbReference>
<dbReference type="RefSeq" id="WP_346247137.1">
    <property type="nucleotide sequence ID" value="NZ_JBDIZK010000007.1"/>
</dbReference>
<evidence type="ECO:0000256" key="2">
    <source>
        <dbReference type="ARBA" id="ARBA00022768"/>
    </source>
</evidence>
<proteinExistence type="predicted"/>
<dbReference type="CDD" id="cd03697">
    <property type="entry name" value="EFTU_II"/>
    <property type="match status" value="1"/>
</dbReference>
<dbReference type="NCBIfam" id="NF009373">
    <property type="entry name" value="PRK12736.1"/>
    <property type="match status" value="1"/>
</dbReference>
<dbReference type="NCBIfam" id="NF009372">
    <property type="entry name" value="PRK12735.1"/>
    <property type="match status" value="1"/>
</dbReference>
<evidence type="ECO:0000259" key="6">
    <source>
        <dbReference type="PROSITE" id="PS51722"/>
    </source>
</evidence>
<dbReference type="InterPro" id="IPR004160">
    <property type="entry name" value="Transl_elong_EFTu/EF1A_C"/>
</dbReference>
<keyword evidence="1" id="KW-0547">Nucleotide-binding</keyword>
<dbReference type="PANTHER" id="PTHR43721:SF22">
    <property type="entry name" value="ELONGATION FACTOR TU, MITOCHONDRIAL"/>
    <property type="match status" value="1"/>
</dbReference>
<gene>
    <name evidence="7" type="ORF">TPR58_13185</name>
</gene>
<keyword evidence="8" id="KW-1185">Reference proteome</keyword>
<dbReference type="InterPro" id="IPR009000">
    <property type="entry name" value="Transl_B-barrel_sf"/>
</dbReference>
<dbReference type="NCBIfam" id="NF000766">
    <property type="entry name" value="PRK00049.1"/>
    <property type="match status" value="1"/>
</dbReference>
<dbReference type="Gene3D" id="3.40.50.300">
    <property type="entry name" value="P-loop containing nucleotide triphosphate hydrolases"/>
    <property type="match status" value="1"/>
</dbReference>
<evidence type="ECO:0000313" key="8">
    <source>
        <dbReference type="Proteomes" id="UP001427805"/>
    </source>
</evidence>
<dbReference type="SUPFAM" id="SSF52540">
    <property type="entry name" value="P-loop containing nucleoside triphosphate hydrolases"/>
    <property type="match status" value="1"/>
</dbReference>
<dbReference type="PRINTS" id="PR00315">
    <property type="entry name" value="ELONGATNFCT"/>
</dbReference>
<dbReference type="EMBL" id="JBDIZK010000007">
    <property type="protein sequence ID" value="MEN3748123.1"/>
    <property type="molecule type" value="Genomic_DNA"/>
</dbReference>
<evidence type="ECO:0000256" key="1">
    <source>
        <dbReference type="ARBA" id="ARBA00022741"/>
    </source>
</evidence>
<keyword evidence="4" id="KW-0342">GTP-binding</keyword>
<name>A0ABV0BAV1_9SPHN</name>
<dbReference type="SUPFAM" id="SSF50465">
    <property type="entry name" value="EF-Tu/eEF-1alpha/eIF2-gamma C-terminal domain"/>
    <property type="match status" value="1"/>
</dbReference>
<keyword evidence="3" id="KW-0648">Protein biosynthesis</keyword>
<dbReference type="InterPro" id="IPR050055">
    <property type="entry name" value="EF-Tu_GTPase"/>
</dbReference>
<dbReference type="InterPro" id="IPR027417">
    <property type="entry name" value="P-loop_NTPase"/>
</dbReference>
<dbReference type="PROSITE" id="PS51722">
    <property type="entry name" value="G_TR_2"/>
    <property type="match status" value="1"/>
</dbReference>
<dbReference type="InterPro" id="IPR041709">
    <property type="entry name" value="EF-Tu_GTP-bd"/>
</dbReference>
<dbReference type="InterPro" id="IPR000795">
    <property type="entry name" value="T_Tr_GTP-bd_dom"/>
</dbReference>
<dbReference type="Proteomes" id="UP001427805">
    <property type="component" value="Unassembled WGS sequence"/>
</dbReference>
<keyword evidence="2 7" id="KW-0251">Elongation factor</keyword>